<accession>A0ABU8F8G8</accession>
<gene>
    <name evidence="2" type="ORF">WAX74_16860</name>
</gene>
<evidence type="ECO:0000256" key="1">
    <source>
        <dbReference type="SAM" id="Phobius"/>
    </source>
</evidence>
<feature type="transmembrane region" description="Helical" evidence="1">
    <location>
        <begin position="6"/>
        <end position="31"/>
    </location>
</feature>
<proteinExistence type="predicted"/>
<keyword evidence="1" id="KW-0812">Transmembrane</keyword>
<sequence>MPLEEEVIGLLIGGFSIIMGIALLTVLFLCIKIKEIVQPIFGQYCTFYFSLLLHTLL</sequence>
<name>A0ABU8F8G8_9BACI</name>
<protein>
    <submittedName>
        <fullName evidence="2">Uncharacterized protein</fullName>
    </submittedName>
</protein>
<keyword evidence="1" id="KW-1133">Transmembrane helix</keyword>
<evidence type="ECO:0000313" key="2">
    <source>
        <dbReference type="EMBL" id="MEI4771298.1"/>
    </source>
</evidence>
<dbReference type="EMBL" id="JBAWSY010000018">
    <property type="protein sequence ID" value="MEI4771298.1"/>
    <property type="molecule type" value="Genomic_DNA"/>
</dbReference>
<evidence type="ECO:0000313" key="3">
    <source>
        <dbReference type="Proteomes" id="UP001364890"/>
    </source>
</evidence>
<comment type="caution">
    <text evidence="2">The sequence shown here is derived from an EMBL/GenBank/DDBJ whole genome shotgun (WGS) entry which is preliminary data.</text>
</comment>
<reference evidence="2 3" key="1">
    <citation type="submission" date="2024-01" db="EMBL/GenBank/DDBJ databases">
        <title>Seven novel Bacillus-like species.</title>
        <authorList>
            <person name="Liu G."/>
        </authorList>
    </citation>
    <scope>NUCLEOTIDE SEQUENCE [LARGE SCALE GENOMIC DNA]</scope>
    <source>
        <strain evidence="2 3">FJAT-51614</strain>
    </source>
</reference>
<organism evidence="2 3">
    <name type="scientific">Psychrobacillus mangrovi</name>
    <dbReference type="NCBI Taxonomy" id="3117745"/>
    <lineage>
        <taxon>Bacteria</taxon>
        <taxon>Bacillati</taxon>
        <taxon>Bacillota</taxon>
        <taxon>Bacilli</taxon>
        <taxon>Bacillales</taxon>
        <taxon>Bacillaceae</taxon>
        <taxon>Psychrobacillus</taxon>
    </lineage>
</organism>
<keyword evidence="3" id="KW-1185">Reference proteome</keyword>
<dbReference type="Proteomes" id="UP001364890">
    <property type="component" value="Unassembled WGS sequence"/>
</dbReference>
<dbReference type="RefSeq" id="WP_336498851.1">
    <property type="nucleotide sequence ID" value="NZ_JBAWSY010000018.1"/>
</dbReference>
<keyword evidence="1" id="KW-0472">Membrane</keyword>